<organism evidence="2 3">
    <name type="scientific">Cymbomonas tetramitiformis</name>
    <dbReference type="NCBI Taxonomy" id="36881"/>
    <lineage>
        <taxon>Eukaryota</taxon>
        <taxon>Viridiplantae</taxon>
        <taxon>Chlorophyta</taxon>
        <taxon>Pyramimonadophyceae</taxon>
        <taxon>Pyramimonadales</taxon>
        <taxon>Pyramimonadaceae</taxon>
        <taxon>Cymbomonas</taxon>
    </lineage>
</organism>
<gene>
    <name evidence="2" type="ORF">CYMTET_19913</name>
</gene>
<keyword evidence="3" id="KW-1185">Reference proteome</keyword>
<reference evidence="2 3" key="1">
    <citation type="journal article" date="2015" name="Genome Biol. Evol.">
        <title>Comparative Genomics of a Bacterivorous Green Alga Reveals Evolutionary Causalities and Consequences of Phago-Mixotrophic Mode of Nutrition.</title>
        <authorList>
            <person name="Burns J.A."/>
            <person name="Paasch A."/>
            <person name="Narechania A."/>
            <person name="Kim E."/>
        </authorList>
    </citation>
    <scope>NUCLEOTIDE SEQUENCE [LARGE SCALE GENOMIC DNA]</scope>
    <source>
        <strain evidence="2 3">PLY_AMNH</strain>
    </source>
</reference>
<sequence length="105" mass="9664">MPGAEIDGCSDRGSAGGATGSPAVDGDKGASCGDGSDGGAMKVMTATSEGVSCCCAGGTIGGLAAGQSGAWKEARAVANAGGGGRFPAGSAVSGARSLPEASLHM</sequence>
<dbReference type="AlphaFoldDB" id="A0AAE0L4H4"/>
<dbReference type="Proteomes" id="UP001190700">
    <property type="component" value="Unassembled WGS sequence"/>
</dbReference>
<feature type="region of interest" description="Disordered" evidence="1">
    <location>
        <begin position="1"/>
        <end position="41"/>
    </location>
</feature>
<proteinExistence type="predicted"/>
<feature type="region of interest" description="Disordered" evidence="1">
    <location>
        <begin position="82"/>
        <end position="105"/>
    </location>
</feature>
<name>A0AAE0L4H4_9CHLO</name>
<evidence type="ECO:0000313" key="3">
    <source>
        <dbReference type="Proteomes" id="UP001190700"/>
    </source>
</evidence>
<accession>A0AAE0L4H4</accession>
<protein>
    <submittedName>
        <fullName evidence="2">Uncharacterized protein</fullName>
    </submittedName>
</protein>
<comment type="caution">
    <text evidence="2">The sequence shown here is derived from an EMBL/GenBank/DDBJ whole genome shotgun (WGS) entry which is preliminary data.</text>
</comment>
<evidence type="ECO:0000256" key="1">
    <source>
        <dbReference type="SAM" id="MobiDB-lite"/>
    </source>
</evidence>
<dbReference type="EMBL" id="LGRX02009388">
    <property type="protein sequence ID" value="KAK3271758.1"/>
    <property type="molecule type" value="Genomic_DNA"/>
</dbReference>
<evidence type="ECO:0000313" key="2">
    <source>
        <dbReference type="EMBL" id="KAK3271758.1"/>
    </source>
</evidence>